<feature type="transmembrane region" description="Helical" evidence="2">
    <location>
        <begin position="48"/>
        <end position="71"/>
    </location>
</feature>
<feature type="compositionally biased region" description="Polar residues" evidence="1">
    <location>
        <begin position="147"/>
        <end position="162"/>
    </location>
</feature>
<organism evidence="5">
    <name type="scientific">Schistocephalus solidus</name>
    <name type="common">Tapeworm</name>
    <dbReference type="NCBI Taxonomy" id="70667"/>
    <lineage>
        <taxon>Eukaryota</taxon>
        <taxon>Metazoa</taxon>
        <taxon>Spiralia</taxon>
        <taxon>Lophotrochozoa</taxon>
        <taxon>Platyhelminthes</taxon>
        <taxon>Cestoda</taxon>
        <taxon>Eucestoda</taxon>
        <taxon>Diphyllobothriidea</taxon>
        <taxon>Diphyllobothriidae</taxon>
        <taxon>Schistocephalus</taxon>
    </lineage>
</organism>
<dbReference type="EMBL" id="UYSU01039004">
    <property type="protein sequence ID" value="VDM00856.1"/>
    <property type="molecule type" value="Genomic_DNA"/>
</dbReference>
<reference evidence="5" key="1">
    <citation type="submission" date="2016-06" db="UniProtKB">
        <authorList>
            <consortium name="WormBaseParasite"/>
        </authorList>
    </citation>
    <scope>IDENTIFICATION</scope>
</reference>
<feature type="region of interest" description="Disordered" evidence="1">
    <location>
        <begin position="1"/>
        <end position="37"/>
    </location>
</feature>
<protein>
    <submittedName>
        <fullName evidence="5">Integral membrane protein</fullName>
    </submittedName>
</protein>
<sequence length="330" mass="34886">MSGGSNDRWDSGCGAHGGGSGGGGGGSGGDDGLIEMPADQKNATPRKLTIYIAVPICVFLICFCAVVSLIIRNRCRRNRQPIVNHRSQKFFLSQGKIGMNSSNHYLDHSSLAGSNSMGFSRSGSPRVRSNPSNFDRPVGHMQLRPSPVSTTDTSTKQIPSSLSPNHLHSMQYLYPSPATECAYFTADGSSQCPMAYGAVPYGTAQVPVQPNNFLKGHLGGVQYPHFSTGSIHHPPNSNLPMPCNGGPQQSAGSGSSGGLKGIRPGFQQCSVESSACTDLGFDQPSPPFSTTHYNLSSQEPEGRVLCVSPSSGPESMTHLRHMQITDSESA</sequence>
<dbReference type="AlphaFoldDB" id="A0A183TDC2"/>
<keyword evidence="2" id="KW-1133">Transmembrane helix</keyword>
<keyword evidence="2" id="KW-0472">Membrane</keyword>
<evidence type="ECO:0000313" key="5">
    <source>
        <dbReference type="WBParaSite" id="SSLN_0001501701-mRNA-1"/>
    </source>
</evidence>
<accession>A0A183TDC2</accession>
<dbReference type="STRING" id="70667.A0A183TDC2"/>
<gene>
    <name evidence="3" type="ORF">SSLN_LOCUS14470</name>
</gene>
<evidence type="ECO:0000313" key="3">
    <source>
        <dbReference type="EMBL" id="VDM00856.1"/>
    </source>
</evidence>
<dbReference type="WBParaSite" id="SSLN_0001501701-mRNA-1">
    <property type="protein sequence ID" value="SSLN_0001501701-mRNA-1"/>
    <property type="gene ID" value="SSLN_0001501701"/>
</dbReference>
<dbReference type="OrthoDB" id="6244905at2759"/>
<keyword evidence="2" id="KW-0812">Transmembrane</keyword>
<reference evidence="3 4" key="2">
    <citation type="submission" date="2018-11" db="EMBL/GenBank/DDBJ databases">
        <authorList>
            <consortium name="Pathogen Informatics"/>
        </authorList>
    </citation>
    <scope>NUCLEOTIDE SEQUENCE [LARGE SCALE GENOMIC DNA]</scope>
    <source>
        <strain evidence="3 4">NST_G2</strain>
    </source>
</reference>
<evidence type="ECO:0000313" key="4">
    <source>
        <dbReference type="Proteomes" id="UP000275846"/>
    </source>
</evidence>
<feature type="compositionally biased region" description="Polar residues" evidence="1">
    <location>
        <begin position="116"/>
        <end position="133"/>
    </location>
</feature>
<dbReference type="Proteomes" id="UP000275846">
    <property type="component" value="Unassembled WGS sequence"/>
</dbReference>
<evidence type="ECO:0000256" key="1">
    <source>
        <dbReference type="SAM" id="MobiDB-lite"/>
    </source>
</evidence>
<proteinExistence type="predicted"/>
<feature type="region of interest" description="Disordered" evidence="1">
    <location>
        <begin position="116"/>
        <end position="162"/>
    </location>
</feature>
<name>A0A183TDC2_SCHSO</name>
<keyword evidence="4" id="KW-1185">Reference proteome</keyword>
<feature type="compositionally biased region" description="Gly residues" evidence="1">
    <location>
        <begin position="14"/>
        <end position="31"/>
    </location>
</feature>
<evidence type="ECO:0000256" key="2">
    <source>
        <dbReference type="SAM" id="Phobius"/>
    </source>
</evidence>